<evidence type="ECO:0000256" key="5">
    <source>
        <dbReference type="ARBA" id="ARBA00023157"/>
    </source>
</evidence>
<evidence type="ECO:0000256" key="1">
    <source>
        <dbReference type="ARBA" id="ARBA00004613"/>
    </source>
</evidence>
<dbReference type="RefSeq" id="NP_001027913.1">
    <property type="nucleotide sequence ID" value="NM_001032741.1"/>
</dbReference>
<reference evidence="8" key="1">
    <citation type="journal article" date="2003" name="Biochem. Biophys. Res. Commun.">
        <title>Identification of a novel adrenomedullin gene family in teleost fish.</title>
        <authorList>
            <person name="Ogoshi M."/>
            <person name="Inoue K."/>
            <person name="Takei Y."/>
        </authorList>
    </citation>
    <scope>NUCLEOTIDE SEQUENCE</scope>
</reference>
<evidence type="ECO:0000256" key="2">
    <source>
        <dbReference type="ARBA" id="ARBA00010575"/>
    </source>
</evidence>
<accession>Q75XW4</accession>
<dbReference type="OrthoDB" id="8854792at2759"/>
<organism evidence="8">
    <name type="scientific">Takifugu rubripes</name>
    <name type="common">Japanese pufferfish</name>
    <name type="synonym">Fugu rubripes</name>
    <dbReference type="NCBI Taxonomy" id="31033"/>
    <lineage>
        <taxon>Eukaryota</taxon>
        <taxon>Metazoa</taxon>
        <taxon>Chordata</taxon>
        <taxon>Craniata</taxon>
        <taxon>Vertebrata</taxon>
        <taxon>Euteleostomi</taxon>
        <taxon>Actinopterygii</taxon>
        <taxon>Neopterygii</taxon>
        <taxon>Teleostei</taxon>
        <taxon>Neoteleostei</taxon>
        <taxon>Acanthomorphata</taxon>
        <taxon>Eupercaria</taxon>
        <taxon>Tetraodontiformes</taxon>
        <taxon>Tetradontoidea</taxon>
        <taxon>Tetraodontidae</taxon>
        <taxon>Takifugu</taxon>
    </lineage>
</organism>
<name>Q75XW4_TAKRU</name>
<evidence type="ECO:0000256" key="3">
    <source>
        <dbReference type="ARBA" id="ARBA00022525"/>
    </source>
</evidence>
<feature type="signal peptide" evidence="7">
    <location>
        <begin position="1"/>
        <end position="16"/>
    </location>
</feature>
<keyword evidence="3" id="KW-0964">Secreted</keyword>
<dbReference type="Ensembl" id="ENSTRUT00000029961.3">
    <property type="protein sequence ID" value="ENSTRUP00000029844.1"/>
    <property type="gene ID" value="ENSTRUG00000011816.3"/>
</dbReference>
<dbReference type="GO" id="GO:0005576">
    <property type="term" value="C:extracellular region"/>
    <property type="evidence" value="ECO:0007669"/>
    <property type="project" value="UniProtKB-SubCell"/>
</dbReference>
<dbReference type="GeneID" id="445920"/>
<dbReference type="Proteomes" id="UP000005226">
    <property type="component" value="Chromosome 1"/>
</dbReference>
<reference evidence="9 10" key="2">
    <citation type="journal article" date="2011" name="Genome Biol. Evol.">
        <title>Integration of the genetic map and genome assembly of fugu facilitates insights into distinct features of genome evolution in teleosts and mammals.</title>
        <authorList>
            <person name="Kai W."/>
            <person name="Kikuchi K."/>
            <person name="Tohari S."/>
            <person name="Chew A.K."/>
            <person name="Tay A."/>
            <person name="Fujiwara A."/>
            <person name="Hosoya S."/>
            <person name="Suetake H."/>
            <person name="Naruse K."/>
            <person name="Brenner S."/>
            <person name="Suzuki Y."/>
            <person name="Venkatesh B."/>
        </authorList>
    </citation>
    <scope>NUCLEOTIDE SEQUENCE [LARGE SCALE GENOMIC DNA]</scope>
</reference>
<proteinExistence type="evidence at transcript level"/>
<evidence type="ECO:0000313" key="10">
    <source>
        <dbReference type="Proteomes" id="UP000005226"/>
    </source>
</evidence>
<dbReference type="OMA" id="IIPFHSE"/>
<reference evidence="9" key="3">
    <citation type="submission" date="2025-05" db="UniProtKB">
        <authorList>
            <consortium name="Ensembl"/>
        </authorList>
    </citation>
    <scope>IDENTIFICATION</scope>
</reference>
<dbReference type="InterPro" id="IPR051665">
    <property type="entry name" value="Adrenomedullin-reg_peptide"/>
</dbReference>
<keyword evidence="4 7" id="KW-0732">Signal</keyword>
<comment type="similarity">
    <text evidence="2">Belongs to the adrenomedullin family.</text>
</comment>
<evidence type="ECO:0000256" key="6">
    <source>
        <dbReference type="SAM" id="MobiDB-lite"/>
    </source>
</evidence>
<dbReference type="CTD" id="199800"/>
<feature type="chain" id="PRO_5014587600" evidence="7">
    <location>
        <begin position="17"/>
        <end position="123"/>
    </location>
</feature>
<evidence type="ECO:0000256" key="4">
    <source>
        <dbReference type="ARBA" id="ARBA00022729"/>
    </source>
</evidence>
<evidence type="ECO:0000313" key="8">
    <source>
        <dbReference type="EMBL" id="BAD02345.1"/>
    </source>
</evidence>
<dbReference type="eggNOG" id="ENOG502SZW0">
    <property type="taxonomic scope" value="Eukaryota"/>
</dbReference>
<comment type="subcellular location">
    <subcellularLocation>
        <location evidence="1">Secreted</location>
    </subcellularLocation>
</comment>
<dbReference type="GO" id="GO:0010460">
    <property type="term" value="P:positive regulation of heart rate"/>
    <property type="evidence" value="ECO:0007669"/>
    <property type="project" value="TreeGrafter"/>
</dbReference>
<sequence length="123" mass="13538">MEIGIVLLLIVTLTVATPLRPTPRPDAVLPAGTVQGSGLKTETQAQHAQALRIVPFISEIKNLNLEILKHRMAARLRPRRAPQRGCQVGTCQVHNLANKLYQIGQRQGKDESTKVNDPQGYGR</sequence>
<dbReference type="KEGG" id="tru:445920"/>
<keyword evidence="5" id="KW-1015">Disulfide bond</keyword>
<dbReference type="PANTHER" id="PTHR23414:SF6">
    <property type="entry name" value="ADRENOMEDULLIN-5-LIKE PROTEIN-RELATED"/>
    <property type="match status" value="1"/>
</dbReference>
<dbReference type="AlphaFoldDB" id="Q75XW4"/>
<dbReference type="InterPro" id="IPR021116">
    <property type="entry name" value="Calcitonin/adrenomedullin"/>
</dbReference>
<dbReference type="GO" id="GO:0007189">
    <property type="term" value="P:adenylate cyclase-activating G protein-coupled receptor signaling pathway"/>
    <property type="evidence" value="ECO:0007669"/>
    <property type="project" value="TreeGrafter"/>
</dbReference>
<dbReference type="Pfam" id="PF00214">
    <property type="entry name" value="Calc_CGRP_IAPP"/>
    <property type="match status" value="1"/>
</dbReference>
<dbReference type="PANTHER" id="PTHR23414">
    <property type="entry name" value="ADRENOMEDULLIN, ADM"/>
    <property type="match status" value="1"/>
</dbReference>
<dbReference type="GO" id="GO:0005179">
    <property type="term" value="F:hormone activity"/>
    <property type="evidence" value="ECO:0007669"/>
    <property type="project" value="InterPro"/>
</dbReference>
<dbReference type="GeneTree" id="ENSGT00940000154380"/>
<dbReference type="HOGENOM" id="CLU_1834465_0_0_1"/>
<keyword evidence="10" id="KW-1185">Reference proteome</keyword>
<dbReference type="EMBL" id="AB120299">
    <property type="protein sequence ID" value="BAD02345.1"/>
    <property type="molecule type" value="mRNA"/>
</dbReference>
<feature type="region of interest" description="Disordered" evidence="6">
    <location>
        <begin position="103"/>
        <end position="123"/>
    </location>
</feature>
<evidence type="ECO:0000313" key="9">
    <source>
        <dbReference type="Ensembl" id="ENSTRUP00000029844.1"/>
    </source>
</evidence>
<dbReference type="STRING" id="31033.ENSTRUP00000029844"/>
<gene>
    <name evidence="8" type="primary">ADM5</name>
    <name evidence="9" type="synonym">adm5</name>
</gene>
<evidence type="ECO:0000256" key="7">
    <source>
        <dbReference type="SAM" id="SignalP"/>
    </source>
</evidence>
<protein>
    <submittedName>
        <fullName evidence="8 9">Adrenomedullin-5</fullName>
    </submittedName>
</protein>
<dbReference type="GO" id="GO:0003073">
    <property type="term" value="P:regulation of systemic arterial blood pressure"/>
    <property type="evidence" value="ECO:0007669"/>
    <property type="project" value="TreeGrafter"/>
</dbReference>